<feature type="domain" description="ABC transporter" evidence="4">
    <location>
        <begin position="309"/>
        <end position="526"/>
    </location>
</feature>
<dbReference type="InterPro" id="IPR017871">
    <property type="entry name" value="ABC_transporter-like_CS"/>
</dbReference>
<evidence type="ECO:0000313" key="5">
    <source>
        <dbReference type="EMBL" id="ARF12259.1"/>
    </source>
</evidence>
<dbReference type="PANTHER" id="PTHR19211">
    <property type="entry name" value="ATP-BINDING TRANSPORT PROTEIN-RELATED"/>
    <property type="match status" value="1"/>
</dbReference>
<dbReference type="PROSITE" id="PS00211">
    <property type="entry name" value="ABC_TRANSPORTER_1"/>
    <property type="match status" value="1"/>
</dbReference>
<gene>
    <name evidence="5" type="ORF">Klosneuvirus_4_74</name>
</gene>
<dbReference type="InterPro" id="IPR003439">
    <property type="entry name" value="ABC_transporter-like_ATP-bd"/>
</dbReference>
<protein>
    <submittedName>
        <fullName evidence="5">ABC transporter</fullName>
    </submittedName>
</protein>
<dbReference type="GO" id="GO:0016887">
    <property type="term" value="F:ATP hydrolysis activity"/>
    <property type="evidence" value="ECO:0007669"/>
    <property type="project" value="InterPro"/>
</dbReference>
<dbReference type="PANTHER" id="PTHR19211:SF14">
    <property type="entry name" value="ATP-BINDING CASSETTE SUB-FAMILY F MEMBER 1"/>
    <property type="match status" value="1"/>
</dbReference>
<keyword evidence="1" id="KW-0677">Repeat</keyword>
<dbReference type="EMBL" id="KY684111">
    <property type="protein sequence ID" value="ARF12259.1"/>
    <property type="molecule type" value="Genomic_DNA"/>
</dbReference>
<keyword evidence="2" id="KW-0547">Nucleotide-binding</keyword>
<evidence type="ECO:0000256" key="2">
    <source>
        <dbReference type="ARBA" id="ARBA00022741"/>
    </source>
</evidence>
<evidence type="ECO:0000259" key="4">
    <source>
        <dbReference type="PROSITE" id="PS50893"/>
    </source>
</evidence>
<dbReference type="SMART" id="SM00382">
    <property type="entry name" value="AAA"/>
    <property type="match status" value="2"/>
</dbReference>
<reference evidence="5" key="1">
    <citation type="journal article" date="2017" name="Science">
        <title>Giant viruses with an expanded complement of translation system components.</title>
        <authorList>
            <person name="Schulz F."/>
            <person name="Yutin N."/>
            <person name="Ivanova N.N."/>
            <person name="Ortega D.R."/>
            <person name="Lee T.K."/>
            <person name="Vierheilig J."/>
            <person name="Daims H."/>
            <person name="Horn M."/>
            <person name="Wagner M."/>
            <person name="Jensen G.J."/>
            <person name="Kyrpides N.C."/>
            <person name="Koonin E.V."/>
            <person name="Woyke T."/>
        </authorList>
    </citation>
    <scope>NUCLEOTIDE SEQUENCE</scope>
    <source>
        <strain evidence="5">KNV1</strain>
    </source>
</reference>
<evidence type="ECO:0000256" key="3">
    <source>
        <dbReference type="ARBA" id="ARBA00022840"/>
    </source>
</evidence>
<evidence type="ECO:0000256" key="1">
    <source>
        <dbReference type="ARBA" id="ARBA00022737"/>
    </source>
</evidence>
<dbReference type="GO" id="GO:0005524">
    <property type="term" value="F:ATP binding"/>
    <property type="evidence" value="ECO:0007669"/>
    <property type="project" value="UniProtKB-KW"/>
</dbReference>
<dbReference type="Pfam" id="PF00005">
    <property type="entry name" value="ABC_tran"/>
    <property type="match status" value="2"/>
</dbReference>
<feature type="domain" description="ABC transporter" evidence="4">
    <location>
        <begin position="5"/>
        <end position="253"/>
    </location>
</feature>
<sequence length="526" mass="60755">MSKNIHVQNITITIPGKTLIHNSNLSLTYGSKYGLIGVNGSGKTTLLKHIYKKELSIPPNFPVYYVGQEDEKVDNNKTVYQVVLEANKDKYELVSRLNELEEILDTSEDEKVLDEYNKITEKLDQLQYYKDEAMIRKILYGLGFPQEQQNALYYDQSGGYKMRVLLCKGLYMNPTLLLLDEVVNHLDLSSVIFLVDYLTHKWKNTILMVSHDTNFLNEICTHIIHLDNQQLNYHVGNYDNFLKTQAQEQATKEKEWKVIENKIKEMKRASTKKEIVDEFYEKNKDKEPPKPYKVNIRFNQTNKLNNPLIELSHVTFGYSNDKILFDDLKFTLCNGDKYVLAGKNGVGKTTLLKLLAKRLKPINDHSEIIHNNRLKFGVYEQEFNEIEANLQLTPVEYLKTIDTNLNEFQARKLLGIICLDSTNHMKQMALLSGGEKAKVQMVAISVNKPHVLLLDEPTNHFDVQNIDSIIQAIKEYTGAMVIITHNIAFIEETGCKILLLENQKLIELDFNEYYDKILGDIENFSL</sequence>
<keyword evidence="3" id="KW-0067">ATP-binding</keyword>
<proteinExistence type="predicted"/>
<dbReference type="FunFam" id="3.40.50.300:FF:000011">
    <property type="entry name" value="Putative ABC transporter ATP-binding component"/>
    <property type="match status" value="1"/>
</dbReference>
<dbReference type="InterPro" id="IPR027417">
    <property type="entry name" value="P-loop_NTPase"/>
</dbReference>
<dbReference type="InterPro" id="IPR003593">
    <property type="entry name" value="AAA+_ATPase"/>
</dbReference>
<dbReference type="SUPFAM" id="SSF52540">
    <property type="entry name" value="P-loop containing nucleoside triphosphate hydrolases"/>
    <property type="match status" value="2"/>
</dbReference>
<dbReference type="Gene3D" id="3.40.50.300">
    <property type="entry name" value="P-loop containing nucleotide triphosphate hydrolases"/>
    <property type="match status" value="2"/>
</dbReference>
<dbReference type="CDD" id="cd03221">
    <property type="entry name" value="ABCF_EF-3"/>
    <property type="match status" value="2"/>
</dbReference>
<name>A0A1V0SKJ1_9VIRU</name>
<dbReference type="PROSITE" id="PS50893">
    <property type="entry name" value="ABC_TRANSPORTER_2"/>
    <property type="match status" value="2"/>
</dbReference>
<dbReference type="InterPro" id="IPR050611">
    <property type="entry name" value="ABCF"/>
</dbReference>
<accession>A0A1V0SKJ1</accession>
<organism evidence="5">
    <name type="scientific">Klosneuvirus KNV1</name>
    <dbReference type="NCBI Taxonomy" id="1977640"/>
    <lineage>
        <taxon>Viruses</taxon>
        <taxon>Varidnaviria</taxon>
        <taxon>Bamfordvirae</taxon>
        <taxon>Nucleocytoviricota</taxon>
        <taxon>Megaviricetes</taxon>
        <taxon>Imitervirales</taxon>
        <taxon>Mimiviridae</taxon>
        <taxon>Klosneuvirinae</taxon>
        <taxon>Klosneuvirus</taxon>
    </lineage>
</organism>